<dbReference type="InterPro" id="IPR016181">
    <property type="entry name" value="Acyl_CoA_acyltransferase"/>
</dbReference>
<dbReference type="EMBL" id="BAAAZP010000164">
    <property type="protein sequence ID" value="GAA3701849.1"/>
    <property type="molecule type" value="Genomic_DNA"/>
</dbReference>
<name>A0ABP7DAA0_9ACTN</name>
<dbReference type="RefSeq" id="WP_344890487.1">
    <property type="nucleotide sequence ID" value="NZ_BAAAZP010000164.1"/>
</dbReference>
<dbReference type="Gene3D" id="3.40.630.30">
    <property type="match status" value="1"/>
</dbReference>
<proteinExistence type="predicted"/>
<protein>
    <submittedName>
        <fullName evidence="3">GNAT family N-acetyltransferase</fullName>
    </submittedName>
</protein>
<dbReference type="PANTHER" id="PTHR13947">
    <property type="entry name" value="GNAT FAMILY N-ACETYLTRANSFERASE"/>
    <property type="match status" value="1"/>
</dbReference>
<keyword evidence="4" id="KW-1185">Reference proteome</keyword>
<sequence length="151" mass="17561">MIDIGRLLPSERDAWEGLFRAYIDFYERVEPDEMYEHAWREFLADTRLHALGARLDGRLVGITHFLTHGNTSAPGTDICYLQDLFTAQDVRGKGVGRALIEAVTDWARERACTRVYWNTHESNSTARRLYDKVAENRGFIRYQIDLPKREP</sequence>
<dbReference type="InterPro" id="IPR000182">
    <property type="entry name" value="GNAT_dom"/>
</dbReference>
<dbReference type="Proteomes" id="UP001500902">
    <property type="component" value="Unassembled WGS sequence"/>
</dbReference>
<comment type="caution">
    <text evidence="3">The sequence shown here is derived from an EMBL/GenBank/DDBJ whole genome shotgun (WGS) entry which is preliminary data.</text>
</comment>
<dbReference type="PROSITE" id="PS51186">
    <property type="entry name" value="GNAT"/>
    <property type="match status" value="1"/>
</dbReference>
<dbReference type="PANTHER" id="PTHR13947:SF37">
    <property type="entry name" value="LD18367P"/>
    <property type="match status" value="1"/>
</dbReference>
<keyword evidence="1" id="KW-0808">Transferase</keyword>
<dbReference type="CDD" id="cd04301">
    <property type="entry name" value="NAT_SF"/>
    <property type="match status" value="1"/>
</dbReference>
<dbReference type="SUPFAM" id="SSF55729">
    <property type="entry name" value="Acyl-CoA N-acyltransferases (Nat)"/>
    <property type="match status" value="1"/>
</dbReference>
<organism evidence="3 4">
    <name type="scientific">Nonomuraea antimicrobica</name>
    <dbReference type="NCBI Taxonomy" id="561173"/>
    <lineage>
        <taxon>Bacteria</taxon>
        <taxon>Bacillati</taxon>
        <taxon>Actinomycetota</taxon>
        <taxon>Actinomycetes</taxon>
        <taxon>Streptosporangiales</taxon>
        <taxon>Streptosporangiaceae</taxon>
        <taxon>Nonomuraea</taxon>
    </lineage>
</organism>
<dbReference type="Pfam" id="PF00583">
    <property type="entry name" value="Acetyltransf_1"/>
    <property type="match status" value="1"/>
</dbReference>
<reference evidence="4" key="1">
    <citation type="journal article" date="2019" name="Int. J. Syst. Evol. Microbiol.">
        <title>The Global Catalogue of Microorganisms (GCM) 10K type strain sequencing project: providing services to taxonomists for standard genome sequencing and annotation.</title>
        <authorList>
            <consortium name="The Broad Institute Genomics Platform"/>
            <consortium name="The Broad Institute Genome Sequencing Center for Infectious Disease"/>
            <person name="Wu L."/>
            <person name="Ma J."/>
        </authorList>
    </citation>
    <scope>NUCLEOTIDE SEQUENCE [LARGE SCALE GENOMIC DNA]</scope>
    <source>
        <strain evidence="4">JCM 16904</strain>
    </source>
</reference>
<evidence type="ECO:0000259" key="2">
    <source>
        <dbReference type="PROSITE" id="PS51186"/>
    </source>
</evidence>
<accession>A0ABP7DAA0</accession>
<feature type="domain" description="N-acetyltransferase" evidence="2">
    <location>
        <begin position="2"/>
        <end position="151"/>
    </location>
</feature>
<evidence type="ECO:0000313" key="4">
    <source>
        <dbReference type="Proteomes" id="UP001500902"/>
    </source>
</evidence>
<evidence type="ECO:0000313" key="3">
    <source>
        <dbReference type="EMBL" id="GAA3701849.1"/>
    </source>
</evidence>
<gene>
    <name evidence="3" type="ORF">GCM10022224_079620</name>
</gene>
<dbReference type="InterPro" id="IPR050769">
    <property type="entry name" value="NAT_camello-type"/>
</dbReference>
<evidence type="ECO:0000256" key="1">
    <source>
        <dbReference type="ARBA" id="ARBA00022679"/>
    </source>
</evidence>